<keyword evidence="2" id="KW-0813">Transport</keyword>
<dbReference type="Pfam" id="PF00999">
    <property type="entry name" value="Na_H_Exchanger"/>
    <property type="match status" value="1"/>
</dbReference>
<protein>
    <submittedName>
        <fullName evidence="10">Sodium:proton exchanger</fullName>
    </submittedName>
</protein>
<dbReference type="GO" id="GO:1902600">
    <property type="term" value="P:proton transmembrane transport"/>
    <property type="evidence" value="ECO:0007669"/>
    <property type="project" value="InterPro"/>
</dbReference>
<feature type="transmembrane region" description="Helical" evidence="8">
    <location>
        <begin position="193"/>
        <end position="215"/>
    </location>
</feature>
<dbReference type="RefSeq" id="WP_064897067.1">
    <property type="nucleotide sequence ID" value="NZ_JBEUKP010000006.1"/>
</dbReference>
<feature type="transmembrane region" description="Helical" evidence="8">
    <location>
        <begin position="87"/>
        <end position="110"/>
    </location>
</feature>
<keyword evidence="5 8" id="KW-1133">Transmembrane helix</keyword>
<feature type="domain" description="Cation/H+ exchanger transmembrane" evidence="9">
    <location>
        <begin position="11"/>
        <end position="387"/>
    </location>
</feature>
<dbReference type="Proteomes" id="UP000093779">
    <property type="component" value="Unassembled WGS sequence"/>
</dbReference>
<dbReference type="InterPro" id="IPR006153">
    <property type="entry name" value="Cation/H_exchanger_TM"/>
</dbReference>
<dbReference type="AlphaFoldDB" id="A0A1A1XKD5"/>
<name>A0A1A1XKD5_9MYCO</name>
<keyword evidence="7 8" id="KW-0472">Membrane</keyword>
<evidence type="ECO:0000256" key="7">
    <source>
        <dbReference type="ARBA" id="ARBA00023136"/>
    </source>
</evidence>
<evidence type="ECO:0000313" key="10">
    <source>
        <dbReference type="EMBL" id="OBF19608.1"/>
    </source>
</evidence>
<evidence type="ECO:0000256" key="4">
    <source>
        <dbReference type="ARBA" id="ARBA00022692"/>
    </source>
</evidence>
<feature type="transmembrane region" description="Helical" evidence="8">
    <location>
        <begin position="227"/>
        <end position="258"/>
    </location>
</feature>
<feature type="transmembrane region" description="Helical" evidence="8">
    <location>
        <begin position="306"/>
        <end position="326"/>
    </location>
</feature>
<keyword evidence="3" id="KW-0050">Antiport</keyword>
<reference evidence="10 11" key="1">
    <citation type="submission" date="2016-06" db="EMBL/GenBank/DDBJ databases">
        <authorList>
            <person name="Kjaerup R.B."/>
            <person name="Dalgaard T.S."/>
            <person name="Juul-Madsen H.R."/>
        </authorList>
    </citation>
    <scope>NUCLEOTIDE SEQUENCE [LARGE SCALE GENOMIC DNA]</scope>
    <source>
        <strain evidence="10 11">ACS1953</strain>
    </source>
</reference>
<keyword evidence="4 8" id="KW-0812">Transmembrane</keyword>
<feature type="transmembrane region" description="Helical" evidence="8">
    <location>
        <begin position="29"/>
        <end position="49"/>
    </location>
</feature>
<evidence type="ECO:0000259" key="9">
    <source>
        <dbReference type="Pfam" id="PF00999"/>
    </source>
</evidence>
<proteinExistence type="predicted"/>
<sequence length="402" mass="41729">MVLGLIAVSVVLAGWSLLSKGLARRRLTAPMVLVLAGLALGFSTQDVLADTLNANSAQHVAEIILAVLLFVDATDVRGGFLGANPRAALRLLFIALPLGLACSVLMGLWLLPGLPWAVLLVIACVVVPIDFAPTSTLLRDARLPERVRGLLNVEAGYNDGIVSPIFIFAVVLAADRTHAETPLDALASAVPHAVKAIIVGVLIGAGLAVAANWAQRRDLMTDQAKRVILVAAPLLAFGASVLIDGNGFVSAFVCGIAFNYLRSSDTFAAELELVDDVGFLLAAVMWFVFGLTAVLALGAGVSPATVVFCLLALTVVRILPVLVAMLGSPVSWRERLLLGWLGPRGTTSIVFGLLAFNALEGVAEHTVAQVLVVAVLGSVVLHGVTAPAAAHAYARAATKLGS</sequence>
<evidence type="ECO:0000256" key="5">
    <source>
        <dbReference type="ARBA" id="ARBA00022989"/>
    </source>
</evidence>
<evidence type="ECO:0000256" key="6">
    <source>
        <dbReference type="ARBA" id="ARBA00023065"/>
    </source>
</evidence>
<feature type="transmembrane region" description="Helical" evidence="8">
    <location>
        <begin position="116"/>
        <end position="138"/>
    </location>
</feature>
<dbReference type="GO" id="GO:0005886">
    <property type="term" value="C:plasma membrane"/>
    <property type="evidence" value="ECO:0007669"/>
    <property type="project" value="UniProtKB-SubCell"/>
</dbReference>
<dbReference type="EMBL" id="LZHX01000059">
    <property type="protein sequence ID" value="OBF19608.1"/>
    <property type="molecule type" value="Genomic_DNA"/>
</dbReference>
<accession>A0A1A1XKD5</accession>
<dbReference type="PANTHER" id="PTHR32507:SF8">
    <property type="entry name" value="CNH1P"/>
    <property type="match status" value="1"/>
</dbReference>
<feature type="transmembrane region" description="Helical" evidence="8">
    <location>
        <begin position="278"/>
        <end position="299"/>
    </location>
</feature>
<evidence type="ECO:0000256" key="1">
    <source>
        <dbReference type="ARBA" id="ARBA00004651"/>
    </source>
</evidence>
<evidence type="ECO:0000256" key="2">
    <source>
        <dbReference type="ARBA" id="ARBA00022448"/>
    </source>
</evidence>
<dbReference type="GO" id="GO:0015297">
    <property type="term" value="F:antiporter activity"/>
    <property type="evidence" value="ECO:0007669"/>
    <property type="project" value="UniProtKB-KW"/>
</dbReference>
<comment type="caution">
    <text evidence="10">The sequence shown here is derived from an EMBL/GenBank/DDBJ whole genome shotgun (WGS) entry which is preliminary data.</text>
</comment>
<evidence type="ECO:0000256" key="8">
    <source>
        <dbReference type="SAM" id="Phobius"/>
    </source>
</evidence>
<feature type="transmembrane region" description="Helical" evidence="8">
    <location>
        <begin position="150"/>
        <end position="173"/>
    </location>
</feature>
<feature type="transmembrane region" description="Helical" evidence="8">
    <location>
        <begin position="371"/>
        <end position="394"/>
    </location>
</feature>
<dbReference type="PANTHER" id="PTHR32507">
    <property type="entry name" value="NA(+)/H(+) ANTIPORTER 1"/>
    <property type="match status" value="1"/>
</dbReference>
<evidence type="ECO:0000313" key="11">
    <source>
        <dbReference type="Proteomes" id="UP000093779"/>
    </source>
</evidence>
<organism evidence="10 11">
    <name type="scientific">Mycolicibacterium conceptionense</name>
    <dbReference type="NCBI Taxonomy" id="451644"/>
    <lineage>
        <taxon>Bacteria</taxon>
        <taxon>Bacillati</taxon>
        <taxon>Actinomycetota</taxon>
        <taxon>Actinomycetes</taxon>
        <taxon>Mycobacteriales</taxon>
        <taxon>Mycobacteriaceae</taxon>
        <taxon>Mycolicibacterium</taxon>
    </lineage>
</organism>
<comment type="subcellular location">
    <subcellularLocation>
        <location evidence="1">Cell membrane</location>
        <topology evidence="1">Multi-pass membrane protein</topology>
    </subcellularLocation>
</comment>
<keyword evidence="6" id="KW-0406">Ion transport</keyword>
<feature type="transmembrane region" description="Helical" evidence="8">
    <location>
        <begin position="338"/>
        <end position="359"/>
    </location>
</feature>
<evidence type="ECO:0000256" key="3">
    <source>
        <dbReference type="ARBA" id="ARBA00022449"/>
    </source>
</evidence>
<gene>
    <name evidence="10" type="ORF">A5726_17285</name>
</gene>